<dbReference type="PROSITE" id="PS00924">
    <property type="entry name" value="ASP_GLU_RACEMASE_2"/>
    <property type="match status" value="1"/>
</dbReference>
<dbReference type="EMBL" id="CP002683">
    <property type="protein sequence ID" value="AEH44268.1"/>
    <property type="molecule type" value="Genomic_DNA"/>
</dbReference>
<dbReference type="PATRIC" id="fig|667014.3.peg.400"/>
<dbReference type="Proteomes" id="UP000006793">
    <property type="component" value="Chromosome"/>
</dbReference>
<dbReference type="SUPFAM" id="SSF53681">
    <property type="entry name" value="Aspartate/glutamate racemase"/>
    <property type="match status" value="2"/>
</dbReference>
<keyword evidence="2" id="KW-0413">Isomerase</keyword>
<dbReference type="NCBIfam" id="TIGR00035">
    <property type="entry name" value="asp_race"/>
    <property type="match status" value="1"/>
</dbReference>
<dbReference type="OrthoDB" id="9803739at2"/>
<dbReference type="HOGENOM" id="CLU_055360_1_0_0"/>
<dbReference type="STRING" id="667014.Thein_0386"/>
<dbReference type="AlphaFoldDB" id="F8AAD0"/>
<dbReference type="GO" id="GO:0047661">
    <property type="term" value="F:amino-acid racemase activity"/>
    <property type="evidence" value="ECO:0007669"/>
    <property type="project" value="InterPro"/>
</dbReference>
<organism evidence="3 4">
    <name type="scientific">Thermodesulfatator indicus (strain DSM 15286 / JCM 11887 / CIR29812)</name>
    <dbReference type="NCBI Taxonomy" id="667014"/>
    <lineage>
        <taxon>Bacteria</taxon>
        <taxon>Pseudomonadati</taxon>
        <taxon>Thermodesulfobacteriota</taxon>
        <taxon>Thermodesulfobacteria</taxon>
        <taxon>Thermodesulfobacteriales</taxon>
        <taxon>Thermodesulfatatoraceae</taxon>
        <taxon>Thermodesulfatator</taxon>
    </lineage>
</organism>
<reference evidence="3 4" key="2">
    <citation type="journal article" date="2012" name="Stand. Genomic Sci.">
        <title>Complete genome sequence of the thermophilic sulfate-reducing ocean bacterium Thermodesulfatator indicus type strain (CIR29812(T)).</title>
        <authorList>
            <person name="Anderson I."/>
            <person name="Saunders E."/>
            <person name="Lapidus A."/>
            <person name="Nolan M."/>
            <person name="Lucas S."/>
            <person name="Tice H."/>
            <person name="Del Rio T.G."/>
            <person name="Cheng J.F."/>
            <person name="Han C."/>
            <person name="Tapia R."/>
            <person name="Goodwin L.A."/>
            <person name="Pitluck S."/>
            <person name="Liolios K."/>
            <person name="Mavromatis K."/>
            <person name="Pagani I."/>
            <person name="Ivanova N."/>
            <person name="Mikhailova N."/>
            <person name="Pati A."/>
            <person name="Chen A."/>
            <person name="Palaniappan K."/>
            <person name="Land M."/>
            <person name="Hauser L."/>
            <person name="Jeffries C.D."/>
            <person name="Chang Y.J."/>
            <person name="Brambilla E.M."/>
            <person name="Rohde M."/>
            <person name="Spring S."/>
            <person name="Goker M."/>
            <person name="Detter J.C."/>
            <person name="Woyke T."/>
            <person name="Bristow J."/>
            <person name="Eisen J.A."/>
            <person name="Markowitz V."/>
            <person name="Hugenholtz P."/>
            <person name="Kyrpides N.C."/>
            <person name="Klenk H.P."/>
        </authorList>
    </citation>
    <scope>NUCLEOTIDE SEQUENCE [LARGE SCALE GENOMIC DNA]</scope>
    <source>
        <strain evidence="4">DSM 15286 / JCM 11887 / CIR29812</strain>
    </source>
</reference>
<evidence type="ECO:0000313" key="3">
    <source>
        <dbReference type="EMBL" id="AEH44268.1"/>
    </source>
</evidence>
<evidence type="ECO:0000256" key="1">
    <source>
        <dbReference type="ARBA" id="ARBA00007847"/>
    </source>
</evidence>
<reference evidence="4" key="1">
    <citation type="submission" date="2011-04" db="EMBL/GenBank/DDBJ databases">
        <title>The complete genome of Thermodesulfatator indicus DSM 15286.</title>
        <authorList>
            <person name="Lucas S."/>
            <person name="Copeland A."/>
            <person name="Lapidus A."/>
            <person name="Bruce D."/>
            <person name="Goodwin L."/>
            <person name="Pitluck S."/>
            <person name="Peters L."/>
            <person name="Kyrpides N."/>
            <person name="Mavromatis K."/>
            <person name="Pagani I."/>
            <person name="Ivanova N."/>
            <person name="Saunders L."/>
            <person name="Detter J.C."/>
            <person name="Tapia R."/>
            <person name="Han C."/>
            <person name="Land M."/>
            <person name="Hauser L."/>
            <person name="Markowitz V."/>
            <person name="Cheng J.-F."/>
            <person name="Hugenholtz P."/>
            <person name="Woyke T."/>
            <person name="Wu D."/>
            <person name="Spring S."/>
            <person name="Schroeder M."/>
            <person name="Brambilla E."/>
            <person name="Klenk H.-P."/>
            <person name="Eisen J.A."/>
        </authorList>
    </citation>
    <scope>NUCLEOTIDE SEQUENCE [LARGE SCALE GENOMIC DNA]</scope>
    <source>
        <strain evidence="4">DSM 15286 / JCM 11887 / CIR29812</strain>
    </source>
</reference>
<evidence type="ECO:0000313" key="4">
    <source>
        <dbReference type="Proteomes" id="UP000006793"/>
    </source>
</evidence>
<dbReference type="InParanoid" id="F8AAD0"/>
<dbReference type="RefSeq" id="WP_013907014.1">
    <property type="nucleotide sequence ID" value="NC_015681.1"/>
</dbReference>
<dbReference type="Pfam" id="PF01177">
    <property type="entry name" value="Asp_Glu_race"/>
    <property type="match status" value="1"/>
</dbReference>
<dbReference type="FunCoup" id="F8AAD0">
    <property type="interactions" value="55"/>
</dbReference>
<proteinExistence type="inferred from homology"/>
<dbReference type="Gene3D" id="3.40.50.1860">
    <property type="match status" value="2"/>
</dbReference>
<gene>
    <name evidence="3" type="ordered locus">Thein_0386</name>
</gene>
<dbReference type="InterPro" id="IPR001920">
    <property type="entry name" value="Asp/Glu_race"/>
</dbReference>
<dbReference type="KEGG" id="tid:Thein_0386"/>
<accession>F8AAD0</accession>
<keyword evidence="4" id="KW-1185">Reference proteome</keyword>
<comment type="similarity">
    <text evidence="1">Belongs to the aspartate/glutamate racemases family.</text>
</comment>
<name>F8AAD0_THEID</name>
<dbReference type="PaxDb" id="667014-Thein_0386"/>
<dbReference type="PANTHER" id="PTHR21198:SF7">
    <property type="entry name" value="ASPARTATE-GLUTAMATE RACEMASE FAMILY"/>
    <property type="match status" value="1"/>
</dbReference>
<dbReference type="InterPro" id="IPR033134">
    <property type="entry name" value="Asp/Glu_racemase_AS_2"/>
</dbReference>
<evidence type="ECO:0000256" key="2">
    <source>
        <dbReference type="ARBA" id="ARBA00023235"/>
    </source>
</evidence>
<dbReference type="eggNOG" id="COG1794">
    <property type="taxonomic scope" value="Bacteria"/>
</dbReference>
<dbReference type="InterPro" id="IPR015942">
    <property type="entry name" value="Asp/Glu/hydantoin_racemase"/>
</dbReference>
<dbReference type="PANTHER" id="PTHR21198">
    <property type="entry name" value="GLUTAMATE RACEMASE"/>
    <property type="match status" value="1"/>
</dbReference>
<dbReference type="InterPro" id="IPR004380">
    <property type="entry name" value="Asp_race"/>
</dbReference>
<protein>
    <submittedName>
        <fullName evidence="3">Aspartate racemase</fullName>
    </submittedName>
</protein>
<sequence length="239" mass="26916">MKTIGILGGMSWKSTLEYYRLINEEIKSRLGGFHSAKILLYSFDFSEIEHLQHQGSWQKLGEILKDKAQKLEQAGADFLLIATNTMHKVAPMIEKTISIPLLHIADATADAIKKQGHQRVGLLGTEFTMEEDFYCGRLKKKHQIDVLIPPKEKRRLIHKIIFHELIGGNINEESRQKFIEIIEDLKANGAQGIILGCTEIPLLIKPEHSPLPVYDTTAIHARSAVDMALAQTSGVTKWN</sequence>